<dbReference type="EMBL" id="FNLC01000006">
    <property type="protein sequence ID" value="SDR41517.1"/>
    <property type="molecule type" value="Genomic_DNA"/>
</dbReference>
<evidence type="ECO:0000313" key="2">
    <source>
        <dbReference type="Proteomes" id="UP000198848"/>
    </source>
</evidence>
<name>A0A1H1IUY5_NATTX</name>
<dbReference type="PROSITE" id="PS51257">
    <property type="entry name" value="PROKAR_LIPOPROTEIN"/>
    <property type="match status" value="1"/>
</dbReference>
<keyword evidence="2" id="KW-1185">Reference proteome</keyword>
<accession>A0A1H1IUY5</accession>
<dbReference type="RefSeq" id="WP_090385381.1">
    <property type="nucleotide sequence ID" value="NZ_FNLC01000006.1"/>
</dbReference>
<proteinExistence type="predicted"/>
<reference evidence="2" key="1">
    <citation type="submission" date="2016-10" db="EMBL/GenBank/DDBJ databases">
        <authorList>
            <person name="Varghese N."/>
            <person name="Submissions S."/>
        </authorList>
    </citation>
    <scope>NUCLEOTIDE SEQUENCE [LARGE SCALE GENOMIC DNA]</scope>
    <source>
        <strain evidence="2">DSM 24767</strain>
    </source>
</reference>
<dbReference type="Pfam" id="PF20127">
    <property type="entry name" value="DUF6517"/>
    <property type="match status" value="1"/>
</dbReference>
<dbReference type="Proteomes" id="UP000198848">
    <property type="component" value="Unassembled WGS sequence"/>
</dbReference>
<evidence type="ECO:0000313" key="1">
    <source>
        <dbReference type="EMBL" id="SDR41517.1"/>
    </source>
</evidence>
<sequence length="226" mass="24480">MYRRSFVATVVATGAVASAGCLGDVLEDVTTHSASPAVVADAATDETAYEYRGTEETVRTETVAGESIEATNYISEYVRTIDLPIDAFDAETEAGVFGLVTTPRVSVAGEEFNPVGELSHAEIAEHVQDQYGDLAVDDEPIDRRTRETLGQSITVDSFEGEATLLEDRRVDVYVDVSQPDHDGDHLVITGVYPDVDGLEREAERDRIDALIDGIEHGDDVDVELES</sequence>
<dbReference type="InterPro" id="IPR045396">
    <property type="entry name" value="DUF6517"/>
</dbReference>
<protein>
    <submittedName>
        <fullName evidence="1">Uncharacterized protein</fullName>
    </submittedName>
</protein>
<dbReference type="OrthoDB" id="205286at2157"/>
<gene>
    <name evidence="1" type="ORF">SAMN04489842_3803</name>
</gene>
<organism evidence="1 2">
    <name type="scientific">Natronobacterium texcoconense</name>
    <dbReference type="NCBI Taxonomy" id="1095778"/>
    <lineage>
        <taxon>Archaea</taxon>
        <taxon>Methanobacteriati</taxon>
        <taxon>Methanobacteriota</taxon>
        <taxon>Stenosarchaea group</taxon>
        <taxon>Halobacteria</taxon>
        <taxon>Halobacteriales</taxon>
        <taxon>Natrialbaceae</taxon>
        <taxon>Natronobacterium</taxon>
    </lineage>
</organism>
<dbReference type="AlphaFoldDB" id="A0A1H1IUY5"/>